<proteinExistence type="inferred from homology"/>
<keyword evidence="12" id="KW-1185">Reference proteome</keyword>
<dbReference type="GO" id="GO:0006281">
    <property type="term" value="P:DNA repair"/>
    <property type="evidence" value="ECO:0007669"/>
    <property type="project" value="InterPro"/>
</dbReference>
<accession>A0A9P5SQF9</accession>
<evidence type="ECO:0000259" key="10">
    <source>
        <dbReference type="Pfam" id="PF16282"/>
    </source>
</evidence>
<keyword evidence="6" id="KW-0804">Transcription</keyword>
<feature type="compositionally biased region" description="Polar residues" evidence="8">
    <location>
        <begin position="432"/>
        <end position="451"/>
    </location>
</feature>
<evidence type="ECO:0000256" key="6">
    <source>
        <dbReference type="ARBA" id="ARBA00023163"/>
    </source>
</evidence>
<reference evidence="11" key="1">
    <citation type="journal article" date="2020" name="Fungal Divers.">
        <title>Resolving the Mortierellaceae phylogeny through synthesis of multi-gene phylogenetics and phylogenomics.</title>
        <authorList>
            <person name="Vandepol N."/>
            <person name="Liber J."/>
            <person name="Desiro A."/>
            <person name="Na H."/>
            <person name="Kennedy M."/>
            <person name="Barry K."/>
            <person name="Grigoriev I.V."/>
            <person name="Miller A.N."/>
            <person name="O'Donnell K."/>
            <person name="Stajich J.E."/>
            <person name="Bonito G."/>
        </authorList>
    </citation>
    <scope>NUCLEOTIDE SEQUENCE</scope>
    <source>
        <strain evidence="11">NVP1</strain>
    </source>
</reference>
<keyword evidence="4" id="KW-0156">Chromatin regulator</keyword>
<feature type="compositionally biased region" description="Low complexity" evidence="8">
    <location>
        <begin position="554"/>
        <end position="576"/>
    </location>
</feature>
<feature type="region of interest" description="Disordered" evidence="8">
    <location>
        <begin position="540"/>
        <end position="599"/>
    </location>
</feature>
<dbReference type="GO" id="GO:0035267">
    <property type="term" value="C:NuA4 histone acetyltransferase complex"/>
    <property type="evidence" value="ECO:0007669"/>
    <property type="project" value="InterPro"/>
</dbReference>
<evidence type="ECO:0000256" key="1">
    <source>
        <dbReference type="ARBA" id="ARBA00004123"/>
    </source>
</evidence>
<organism evidence="11 12">
    <name type="scientific">Podila minutissima</name>
    <dbReference type="NCBI Taxonomy" id="64525"/>
    <lineage>
        <taxon>Eukaryota</taxon>
        <taxon>Fungi</taxon>
        <taxon>Fungi incertae sedis</taxon>
        <taxon>Mucoromycota</taxon>
        <taxon>Mortierellomycotina</taxon>
        <taxon>Mortierellomycetes</taxon>
        <taxon>Mortierellales</taxon>
        <taxon>Mortierellaceae</taxon>
        <taxon>Podila</taxon>
    </lineage>
</organism>
<feature type="region of interest" description="Disordered" evidence="8">
    <location>
        <begin position="371"/>
        <end position="451"/>
    </location>
</feature>
<dbReference type="Proteomes" id="UP000696485">
    <property type="component" value="Unassembled WGS sequence"/>
</dbReference>
<name>A0A9P5SQF9_9FUNG</name>
<evidence type="ECO:0000256" key="4">
    <source>
        <dbReference type="ARBA" id="ARBA00022853"/>
    </source>
</evidence>
<feature type="compositionally biased region" description="Low complexity" evidence="8">
    <location>
        <begin position="371"/>
        <end position="401"/>
    </location>
</feature>
<feature type="domain" description="DAMP1 SANT/Myb-like" evidence="10">
    <location>
        <begin position="98"/>
        <end position="163"/>
    </location>
</feature>
<comment type="subcellular location">
    <subcellularLocation>
        <location evidence="1">Nucleus</location>
    </subcellularLocation>
</comment>
<evidence type="ECO:0000256" key="7">
    <source>
        <dbReference type="ARBA" id="ARBA00023242"/>
    </source>
</evidence>
<evidence type="ECO:0000313" key="11">
    <source>
        <dbReference type="EMBL" id="KAF9336035.1"/>
    </source>
</evidence>
<dbReference type="Pfam" id="PF16282">
    <property type="entry name" value="SANT_DAMP1_like"/>
    <property type="match status" value="1"/>
</dbReference>
<dbReference type="InterPro" id="IPR032563">
    <property type="entry name" value="DAMP1_SANT-like"/>
</dbReference>
<protein>
    <recommendedName>
        <fullName evidence="3">SWR1-complex protein 4</fullName>
    </recommendedName>
</protein>
<sequence>MATGSDVREIFQLAKPSEHTVRVRKVEKKPDGISRELYGLIGNNVSTVAFNNPTYKPKLNLSTKAVNWTWRPFVNPSREDDLILHHWQKTRTDPNEEYRFHKFNKAIDLQEFTKDEYKSHLQDPDWTYEETEYLWDLCRRFDLRWVVIQDRYEWPPQEHDLMALKYHAQIVVGNKNVPTTITTTTEGESSDPNASSQQQINSSQPSATPLALSAPTPTAPTSLSSESKEMVIVKPSKPRSMEDLKHRYYSVTRTLIRSRTTLDSSQAVEKAQMLTTLMYDKDRETERKKNLEILNTRTPEQIEEEEALYLEARRIEQNEKKITKERENLLRLLNTRDIYGPGGPASAGLASPGSLVAGGGGPGTGIIIPSNSITIPTSSPTNGPMSPSVKGANGAVAAPPAAKKRKKAPKGSTQAEEAPASASSSQKGSSSNRRPSNASTTDSTTIVQNLPQGVQIKKEKLIPGAYMRSQKMAAVVSTKQQRVQATLTQLGLPLKPAMPTATVMTKWDQLTNNIVSLLDLKKQVDKLESDLKVAKIRRGSASGSGLFPGGGSGSASLGSNGASSSSSLGGDSSGFGIKREGTADETGTPGQVKKKKRKE</sequence>
<dbReference type="PANTHER" id="PTHR12855:SF10">
    <property type="entry name" value="DNA METHYLTRANSFERASE 1-ASSOCIATED PROTEIN 1"/>
    <property type="match status" value="1"/>
</dbReference>
<feature type="domain" description="DNA methyltransferase 1-associated 1" evidence="9">
    <location>
        <begin position="413"/>
        <end position="537"/>
    </location>
</feature>
<dbReference type="AlphaFoldDB" id="A0A9P5SQF9"/>
<dbReference type="GO" id="GO:0000812">
    <property type="term" value="C:Swr1 complex"/>
    <property type="evidence" value="ECO:0007669"/>
    <property type="project" value="TreeGrafter"/>
</dbReference>
<feature type="region of interest" description="Disordered" evidence="8">
    <location>
        <begin position="179"/>
        <end position="233"/>
    </location>
</feature>
<comment type="caution">
    <text evidence="11">The sequence shown here is derived from an EMBL/GenBank/DDBJ whole genome shotgun (WGS) entry which is preliminary data.</text>
</comment>
<dbReference type="InterPro" id="IPR027109">
    <property type="entry name" value="Swc4/Dmap1"/>
</dbReference>
<feature type="compositionally biased region" description="Low complexity" evidence="8">
    <location>
        <begin position="415"/>
        <end position="431"/>
    </location>
</feature>
<keyword evidence="7" id="KW-0539">Nucleus</keyword>
<evidence type="ECO:0000256" key="2">
    <source>
        <dbReference type="ARBA" id="ARBA00006918"/>
    </source>
</evidence>
<gene>
    <name evidence="11" type="primary">SWC4</name>
    <name evidence="11" type="ORF">BG006_009926</name>
</gene>
<dbReference type="Gene3D" id="1.10.10.60">
    <property type="entry name" value="Homeodomain-like"/>
    <property type="match status" value="1"/>
</dbReference>
<evidence type="ECO:0000256" key="3">
    <source>
        <dbReference type="ARBA" id="ARBA00019132"/>
    </source>
</evidence>
<dbReference type="EMBL" id="JAAAUY010000075">
    <property type="protein sequence ID" value="KAF9336035.1"/>
    <property type="molecule type" value="Genomic_DNA"/>
</dbReference>
<feature type="compositionally biased region" description="Low complexity" evidence="8">
    <location>
        <begin position="192"/>
        <end position="225"/>
    </location>
</feature>
<dbReference type="InterPro" id="IPR008468">
    <property type="entry name" value="DMAP1"/>
</dbReference>
<dbReference type="PANTHER" id="PTHR12855">
    <property type="entry name" value="DNA METHYLTRANSFERASE 1-ASSOCIATED PROTEIN 1 FAMILY MEMBER"/>
    <property type="match status" value="1"/>
</dbReference>
<dbReference type="GO" id="GO:0000122">
    <property type="term" value="P:negative regulation of transcription by RNA polymerase II"/>
    <property type="evidence" value="ECO:0007669"/>
    <property type="project" value="TreeGrafter"/>
</dbReference>
<dbReference type="GO" id="GO:0003714">
    <property type="term" value="F:transcription corepressor activity"/>
    <property type="evidence" value="ECO:0007669"/>
    <property type="project" value="TreeGrafter"/>
</dbReference>
<evidence type="ECO:0000256" key="8">
    <source>
        <dbReference type="SAM" id="MobiDB-lite"/>
    </source>
</evidence>
<evidence type="ECO:0000259" key="9">
    <source>
        <dbReference type="Pfam" id="PF05499"/>
    </source>
</evidence>
<comment type="similarity">
    <text evidence="2">Belongs to the SWC4 family.</text>
</comment>
<evidence type="ECO:0000256" key="5">
    <source>
        <dbReference type="ARBA" id="ARBA00023015"/>
    </source>
</evidence>
<dbReference type="GO" id="GO:0006338">
    <property type="term" value="P:chromatin remodeling"/>
    <property type="evidence" value="ECO:0007669"/>
    <property type="project" value="InterPro"/>
</dbReference>
<evidence type="ECO:0000313" key="12">
    <source>
        <dbReference type="Proteomes" id="UP000696485"/>
    </source>
</evidence>
<dbReference type="Pfam" id="PF05499">
    <property type="entry name" value="DMAP1"/>
    <property type="match status" value="1"/>
</dbReference>
<keyword evidence="5" id="KW-0805">Transcription regulation</keyword>